<organism evidence="1 2">
    <name type="scientific">Leptotrichia wadei</name>
    <dbReference type="NCBI Taxonomy" id="157687"/>
    <lineage>
        <taxon>Bacteria</taxon>
        <taxon>Fusobacteriati</taxon>
        <taxon>Fusobacteriota</taxon>
        <taxon>Fusobacteriia</taxon>
        <taxon>Fusobacteriales</taxon>
        <taxon>Leptotrichiaceae</taxon>
        <taxon>Leptotrichia</taxon>
    </lineage>
</organism>
<dbReference type="Proteomes" id="UP000321944">
    <property type="component" value="Plasmid pJMUB3934p1"/>
</dbReference>
<dbReference type="EMBL" id="AP019842">
    <property type="protein sequence ID" value="BBM55978.1"/>
    <property type="molecule type" value="Genomic_DNA"/>
</dbReference>
<evidence type="ECO:0000313" key="1">
    <source>
        <dbReference type="EMBL" id="BBM55978.1"/>
    </source>
</evidence>
<dbReference type="RefSeq" id="WP_172617494.1">
    <property type="nucleotide sequence ID" value="NZ_AP019842.1"/>
</dbReference>
<gene>
    <name evidence="1" type="ORF">JMUB3936_p1050</name>
</gene>
<evidence type="ECO:0000313" key="2">
    <source>
        <dbReference type="Proteomes" id="UP000321944"/>
    </source>
</evidence>
<protein>
    <submittedName>
        <fullName evidence="1">Uncharacterized protein</fullName>
    </submittedName>
</protein>
<dbReference type="AlphaFoldDB" id="A0A510KWA2"/>
<keyword evidence="1" id="KW-0614">Plasmid</keyword>
<accession>A0A510KWA2</accession>
<name>A0A510KWA2_9FUSO</name>
<reference evidence="1 2" key="1">
    <citation type="submission" date="2019-07" db="EMBL/GenBank/DDBJ databases">
        <title>Complete Genome Sequence of Leptotrichia wadei Strain JMUB3936.</title>
        <authorList>
            <person name="Watanabe S."/>
            <person name="Cui L."/>
        </authorList>
    </citation>
    <scope>NUCLEOTIDE SEQUENCE [LARGE SCALE GENOMIC DNA]</scope>
    <source>
        <strain evidence="1 2">JMUB3936</strain>
        <plasmid evidence="2">pjmub3934p1 dna</plasmid>
    </source>
</reference>
<proteinExistence type="predicted"/>
<sequence length="56" mass="6875">MTDETLEELKKYIPETSDFDLQVVEQFYEVAEEKHSTEREKLLKIFFVWLFINFVK</sequence>
<geneLocation type="plasmid" evidence="2">
    <name>pjmub3934p1 dna</name>
</geneLocation>